<dbReference type="EMBL" id="AKCV02000015">
    <property type="protein sequence ID" value="TMS58320.1"/>
    <property type="molecule type" value="Genomic_DNA"/>
</dbReference>
<evidence type="ECO:0000313" key="1">
    <source>
        <dbReference type="EMBL" id="TMS58320.1"/>
    </source>
</evidence>
<evidence type="ECO:0000313" key="2">
    <source>
        <dbReference type="Proteomes" id="UP000004277"/>
    </source>
</evidence>
<reference evidence="1" key="1">
    <citation type="submission" date="2019-05" db="EMBL/GenBank/DDBJ databases">
        <title>Revised genome assembly of Burkholderiaceae (previously Ralstonia) sp. PBA.</title>
        <authorList>
            <person name="Gan H.M."/>
        </authorList>
    </citation>
    <scope>NUCLEOTIDE SEQUENCE</scope>
    <source>
        <strain evidence="1">PBA</strain>
    </source>
</reference>
<proteinExistence type="predicted"/>
<organism evidence="1 2">
    <name type="scientific">Imbroritus primus</name>
    <dbReference type="NCBI Taxonomy" id="3058603"/>
    <lineage>
        <taxon>Bacteria</taxon>
        <taxon>Pseudomonadati</taxon>
        <taxon>Pseudomonadota</taxon>
        <taxon>Betaproteobacteria</taxon>
        <taxon>Burkholderiales</taxon>
        <taxon>Burkholderiaceae</taxon>
        <taxon>Imbroritus</taxon>
    </lineage>
</organism>
<protein>
    <submittedName>
        <fullName evidence="1">DUF177 domain-containing protein</fullName>
    </submittedName>
</protein>
<gene>
    <name evidence="1" type="ORF">MW7_006115</name>
</gene>
<comment type="caution">
    <text evidence="1">The sequence shown here is derived from an EMBL/GenBank/DDBJ whole genome shotgun (WGS) entry which is preliminary data.</text>
</comment>
<sequence>MIQLNPLRPFDIFDFSVAGEEAQGALPLTSLPRVLAELAPEAPADARDALFNWRLRGFVREEASMAGLDGRKRKFVALEVDGVLWLVCQRCLTVKPESLSVRTVLELVRTEAEADAAPVDDDEVDVIVGSRHFQLAELIEDELLLALPIAVKHDVCPEVHPDLVTGADGQVVPEEAPEDAEEETKPSPFAALADLKRRH</sequence>
<accession>A0ACD3SQ14</accession>
<keyword evidence="2" id="KW-1185">Reference proteome</keyword>
<dbReference type="Proteomes" id="UP000004277">
    <property type="component" value="Unassembled WGS sequence"/>
</dbReference>
<name>A0ACD3SQ14_9BURK</name>